<evidence type="ECO:0000313" key="4">
    <source>
        <dbReference type="Proteomes" id="UP000008631"/>
    </source>
</evidence>
<dbReference type="KEGG" id="ipa:Isop_2774"/>
<name>E8R0K8_ISOPI</name>
<sequence length="74" mass="7570">MIPKVSTMTIAWAGLMLCLGSFLGCGGTAGDIQVYDVTKEKLPPPPEPPKPGAPGTAPPKGGGSPSQLPDFYTK</sequence>
<dbReference type="EMBL" id="CP002353">
    <property type="protein sequence ID" value="ADV63340.1"/>
    <property type="molecule type" value="Genomic_DNA"/>
</dbReference>
<proteinExistence type="predicted"/>
<dbReference type="InParanoid" id="E8R0K8"/>
<evidence type="ECO:0008006" key="5">
    <source>
        <dbReference type="Google" id="ProtNLM"/>
    </source>
</evidence>
<organism evidence="3 4">
    <name type="scientific">Isosphaera pallida (strain ATCC 43644 / DSM 9630 / IS1B)</name>
    <dbReference type="NCBI Taxonomy" id="575540"/>
    <lineage>
        <taxon>Bacteria</taxon>
        <taxon>Pseudomonadati</taxon>
        <taxon>Planctomycetota</taxon>
        <taxon>Planctomycetia</taxon>
        <taxon>Isosphaerales</taxon>
        <taxon>Isosphaeraceae</taxon>
        <taxon>Isosphaera</taxon>
    </lineage>
</organism>
<evidence type="ECO:0000256" key="2">
    <source>
        <dbReference type="SAM" id="SignalP"/>
    </source>
</evidence>
<gene>
    <name evidence="3" type="ordered locus">Isop_2774</name>
</gene>
<dbReference type="Proteomes" id="UP000008631">
    <property type="component" value="Chromosome"/>
</dbReference>
<feature type="chain" id="PRO_5003229923" description="Lipoprotein" evidence="2">
    <location>
        <begin position="27"/>
        <end position="74"/>
    </location>
</feature>
<evidence type="ECO:0000313" key="3">
    <source>
        <dbReference type="EMBL" id="ADV63340.1"/>
    </source>
</evidence>
<protein>
    <recommendedName>
        <fullName evidence="5">Lipoprotein</fullName>
    </recommendedName>
</protein>
<feature type="compositionally biased region" description="Pro residues" evidence="1">
    <location>
        <begin position="43"/>
        <end position="52"/>
    </location>
</feature>
<reference evidence="3 4" key="2">
    <citation type="journal article" date="2011" name="Stand. Genomic Sci.">
        <title>Complete genome sequence of Isosphaera pallida type strain (IS1B).</title>
        <authorList>
            <consortium name="US DOE Joint Genome Institute (JGI-PGF)"/>
            <person name="Goker M."/>
            <person name="Cleland D."/>
            <person name="Saunders E."/>
            <person name="Lapidus A."/>
            <person name="Nolan M."/>
            <person name="Lucas S."/>
            <person name="Hammon N."/>
            <person name="Deshpande S."/>
            <person name="Cheng J.F."/>
            <person name="Tapia R."/>
            <person name="Han C."/>
            <person name="Goodwin L."/>
            <person name="Pitluck S."/>
            <person name="Liolios K."/>
            <person name="Pagani I."/>
            <person name="Ivanova N."/>
            <person name="Mavromatis K."/>
            <person name="Pati A."/>
            <person name="Chen A."/>
            <person name="Palaniappan K."/>
            <person name="Land M."/>
            <person name="Hauser L."/>
            <person name="Chang Y.J."/>
            <person name="Jeffries C.D."/>
            <person name="Detter J.C."/>
            <person name="Beck B."/>
            <person name="Woyke T."/>
            <person name="Bristow J."/>
            <person name="Eisen J.A."/>
            <person name="Markowitz V."/>
            <person name="Hugenholtz P."/>
            <person name="Kyrpides N.C."/>
            <person name="Klenk H.P."/>
        </authorList>
    </citation>
    <scope>NUCLEOTIDE SEQUENCE [LARGE SCALE GENOMIC DNA]</scope>
    <source>
        <strain evidence="4">ATCC 43644 / DSM 9630 / IS1B</strain>
    </source>
</reference>
<accession>E8R0K8</accession>
<reference key="1">
    <citation type="submission" date="2010-11" db="EMBL/GenBank/DDBJ databases">
        <title>The complete sequence of chromosome of Isophaera pallida ATCC 43644.</title>
        <authorList>
            <consortium name="US DOE Joint Genome Institute (JGI-PGF)"/>
            <person name="Lucas S."/>
            <person name="Copeland A."/>
            <person name="Lapidus A."/>
            <person name="Bruce D."/>
            <person name="Goodwin L."/>
            <person name="Pitluck S."/>
            <person name="Kyrpides N."/>
            <person name="Mavromatis K."/>
            <person name="Pagani I."/>
            <person name="Ivanova N."/>
            <person name="Saunders E."/>
            <person name="Brettin T."/>
            <person name="Detter J.C."/>
            <person name="Han C."/>
            <person name="Tapia R."/>
            <person name="Land M."/>
            <person name="Hauser L."/>
            <person name="Markowitz V."/>
            <person name="Cheng J.-F."/>
            <person name="Hugenholtz P."/>
            <person name="Woyke T."/>
            <person name="Wu D."/>
            <person name="Eisen J.A."/>
        </authorList>
    </citation>
    <scope>NUCLEOTIDE SEQUENCE</scope>
    <source>
        <strain>ATCC 43644</strain>
    </source>
</reference>
<dbReference type="AlphaFoldDB" id="E8R0K8"/>
<feature type="signal peptide" evidence="2">
    <location>
        <begin position="1"/>
        <end position="26"/>
    </location>
</feature>
<dbReference type="PROSITE" id="PS51257">
    <property type="entry name" value="PROKAR_LIPOPROTEIN"/>
    <property type="match status" value="1"/>
</dbReference>
<dbReference type="HOGENOM" id="CLU_2682869_0_0_0"/>
<keyword evidence="2" id="KW-0732">Signal</keyword>
<evidence type="ECO:0000256" key="1">
    <source>
        <dbReference type="SAM" id="MobiDB-lite"/>
    </source>
</evidence>
<feature type="region of interest" description="Disordered" evidence="1">
    <location>
        <begin position="39"/>
        <end position="74"/>
    </location>
</feature>
<keyword evidence="4" id="KW-1185">Reference proteome</keyword>